<accession>A0AAD7JRQ3</accession>
<feature type="region of interest" description="Disordered" evidence="1">
    <location>
        <begin position="118"/>
        <end position="137"/>
    </location>
</feature>
<keyword evidence="3" id="KW-1185">Reference proteome</keyword>
<feature type="region of interest" description="Disordered" evidence="1">
    <location>
        <begin position="69"/>
        <end position="107"/>
    </location>
</feature>
<protein>
    <submittedName>
        <fullName evidence="2">Uncharacterized protein</fullName>
    </submittedName>
</protein>
<dbReference type="AlphaFoldDB" id="A0AAD7JRQ3"/>
<gene>
    <name evidence="2" type="ORF">DFH07DRAFT_768989</name>
</gene>
<name>A0AAD7JRQ3_9AGAR</name>
<feature type="compositionally biased region" description="Polar residues" evidence="1">
    <location>
        <begin position="119"/>
        <end position="137"/>
    </location>
</feature>
<comment type="caution">
    <text evidence="2">The sequence shown here is derived from an EMBL/GenBank/DDBJ whole genome shotgun (WGS) entry which is preliminary data.</text>
</comment>
<sequence>MAQKELGTAICPVFDPFLLMKWFEDSTRTYIHDTATAYHHICDKNIRKNCKPWNEKYAQARFSAKRANGLAKPTNGLASRNAGLGLGATPKSKPKPEKARLRGRKPVLQAENVTLAAEASNTSEWEGQSGLSLDNTM</sequence>
<evidence type="ECO:0000313" key="2">
    <source>
        <dbReference type="EMBL" id="KAJ7769080.1"/>
    </source>
</evidence>
<dbReference type="Proteomes" id="UP001215280">
    <property type="component" value="Unassembled WGS sequence"/>
</dbReference>
<evidence type="ECO:0000256" key="1">
    <source>
        <dbReference type="SAM" id="MobiDB-lite"/>
    </source>
</evidence>
<dbReference type="EMBL" id="JARJLG010000026">
    <property type="protein sequence ID" value="KAJ7769080.1"/>
    <property type="molecule type" value="Genomic_DNA"/>
</dbReference>
<proteinExistence type="predicted"/>
<reference evidence="2" key="1">
    <citation type="submission" date="2023-03" db="EMBL/GenBank/DDBJ databases">
        <title>Massive genome expansion in bonnet fungi (Mycena s.s.) driven by repeated elements and novel gene families across ecological guilds.</title>
        <authorList>
            <consortium name="Lawrence Berkeley National Laboratory"/>
            <person name="Harder C.B."/>
            <person name="Miyauchi S."/>
            <person name="Viragh M."/>
            <person name="Kuo A."/>
            <person name="Thoen E."/>
            <person name="Andreopoulos B."/>
            <person name="Lu D."/>
            <person name="Skrede I."/>
            <person name="Drula E."/>
            <person name="Henrissat B."/>
            <person name="Morin E."/>
            <person name="Kohler A."/>
            <person name="Barry K."/>
            <person name="LaButti K."/>
            <person name="Morin E."/>
            <person name="Salamov A."/>
            <person name="Lipzen A."/>
            <person name="Mereny Z."/>
            <person name="Hegedus B."/>
            <person name="Baldrian P."/>
            <person name="Stursova M."/>
            <person name="Weitz H."/>
            <person name="Taylor A."/>
            <person name="Grigoriev I.V."/>
            <person name="Nagy L.G."/>
            <person name="Martin F."/>
            <person name="Kauserud H."/>
        </authorList>
    </citation>
    <scope>NUCLEOTIDE SEQUENCE</scope>
    <source>
        <strain evidence="2">CBHHK188m</strain>
    </source>
</reference>
<evidence type="ECO:0000313" key="3">
    <source>
        <dbReference type="Proteomes" id="UP001215280"/>
    </source>
</evidence>
<organism evidence="2 3">
    <name type="scientific">Mycena maculata</name>
    <dbReference type="NCBI Taxonomy" id="230809"/>
    <lineage>
        <taxon>Eukaryota</taxon>
        <taxon>Fungi</taxon>
        <taxon>Dikarya</taxon>
        <taxon>Basidiomycota</taxon>
        <taxon>Agaricomycotina</taxon>
        <taxon>Agaricomycetes</taxon>
        <taxon>Agaricomycetidae</taxon>
        <taxon>Agaricales</taxon>
        <taxon>Marasmiineae</taxon>
        <taxon>Mycenaceae</taxon>
        <taxon>Mycena</taxon>
    </lineage>
</organism>